<evidence type="ECO:0000256" key="1">
    <source>
        <dbReference type="ARBA" id="ARBA00006068"/>
    </source>
</evidence>
<feature type="compositionally biased region" description="Gly residues" evidence="2">
    <location>
        <begin position="382"/>
        <end position="393"/>
    </location>
</feature>
<feature type="compositionally biased region" description="Basic residues" evidence="2">
    <location>
        <begin position="11"/>
        <end position="23"/>
    </location>
</feature>
<comment type="caution">
    <text evidence="4">The sequence shown here is derived from an EMBL/GenBank/DDBJ whole genome shotgun (WGS) entry which is preliminary data.</text>
</comment>
<evidence type="ECO:0000313" key="5">
    <source>
        <dbReference type="Proteomes" id="UP000826651"/>
    </source>
</evidence>
<proteinExistence type="inferred from homology"/>
<organism evidence="4 5">
    <name type="scientific">Occultella gossypii</name>
    <dbReference type="NCBI Taxonomy" id="2800820"/>
    <lineage>
        <taxon>Bacteria</taxon>
        <taxon>Bacillati</taxon>
        <taxon>Actinomycetota</taxon>
        <taxon>Actinomycetes</taxon>
        <taxon>Micrococcales</taxon>
        <taxon>Ruaniaceae</taxon>
        <taxon>Occultella</taxon>
    </lineage>
</organism>
<dbReference type="NCBIfam" id="TIGR00350">
    <property type="entry name" value="lytR_cpsA_psr"/>
    <property type="match status" value="1"/>
</dbReference>
<gene>
    <name evidence="4" type="ORF">KCQ71_09920</name>
</gene>
<name>A0ABS7S7Z4_9MICO</name>
<feature type="region of interest" description="Disordered" evidence="2">
    <location>
        <begin position="1"/>
        <end position="23"/>
    </location>
</feature>
<accession>A0ABS7S7Z4</accession>
<protein>
    <submittedName>
        <fullName evidence="4">LCP family protein</fullName>
    </submittedName>
</protein>
<evidence type="ECO:0000313" key="4">
    <source>
        <dbReference type="EMBL" id="MBZ2196469.1"/>
    </source>
</evidence>
<dbReference type="InterPro" id="IPR004474">
    <property type="entry name" value="LytR_CpsA_psr"/>
</dbReference>
<evidence type="ECO:0000256" key="2">
    <source>
        <dbReference type="SAM" id="MobiDB-lite"/>
    </source>
</evidence>
<sequence length="393" mass="41222">MPSTENSPRPAHGRRRAPRHSRRLRRTHVLRGVLLALIGVVAFTGTGAALAYNSLQRNIDQHDLSAILGDERESEAAQPGDPAEGRAYNLLVLGSDTRVGDNADYGEAEGQRSDTTLVVHISADRSRVDVISIPRDLIVDIPSCPLPDGSSTGESSDQRFNAAFAYGGQTGDTAYAAACAILTVEEMTGLFIDDFVVVDMEGFKDMVDAIGGVEMCFEEAMVSPEANLDIAAGCQTLDGETALAVARARKGVDDGSDISRIGRQQELLTAMVEQVMAKNLLTDSSALYQFLQAATASLSTSDGIGNITSMAGLAYSLNGVGIDNFTFATVPFDWSGNVVLQNADSEALWESVVADQPLVLPPDPEATDGTATDGSGTDGTATDGGTGDETGQG</sequence>
<reference evidence="4 5" key="1">
    <citation type="submission" date="2021-04" db="EMBL/GenBank/DDBJ databases">
        <title>Ruania sp. nov., isolated from sandy soil of mangrove forest.</title>
        <authorList>
            <person name="Ge X."/>
            <person name="Huang R."/>
            <person name="Liu W."/>
        </authorList>
    </citation>
    <scope>NUCLEOTIDE SEQUENCE [LARGE SCALE GENOMIC DNA]</scope>
    <source>
        <strain evidence="4 5">N2-46</strain>
    </source>
</reference>
<dbReference type="Gene3D" id="3.40.630.190">
    <property type="entry name" value="LCP protein"/>
    <property type="match status" value="1"/>
</dbReference>
<dbReference type="InterPro" id="IPR050922">
    <property type="entry name" value="LytR/CpsA/Psr_CW_biosynth"/>
</dbReference>
<comment type="similarity">
    <text evidence="1">Belongs to the LytR/CpsA/Psr (LCP) family.</text>
</comment>
<keyword evidence="5" id="KW-1185">Reference proteome</keyword>
<dbReference type="RefSeq" id="WP_223405365.1">
    <property type="nucleotide sequence ID" value="NZ_JAGSHT010000010.1"/>
</dbReference>
<dbReference type="Proteomes" id="UP000826651">
    <property type="component" value="Unassembled WGS sequence"/>
</dbReference>
<feature type="domain" description="Cell envelope-related transcriptional attenuator" evidence="3">
    <location>
        <begin position="112"/>
        <end position="275"/>
    </location>
</feature>
<dbReference type="EMBL" id="JAGSHT010000010">
    <property type="protein sequence ID" value="MBZ2196469.1"/>
    <property type="molecule type" value="Genomic_DNA"/>
</dbReference>
<dbReference type="Pfam" id="PF03816">
    <property type="entry name" value="LytR_cpsA_psr"/>
    <property type="match status" value="1"/>
</dbReference>
<dbReference type="PANTHER" id="PTHR33392">
    <property type="entry name" value="POLYISOPRENYL-TEICHOIC ACID--PEPTIDOGLYCAN TEICHOIC ACID TRANSFERASE TAGU"/>
    <property type="match status" value="1"/>
</dbReference>
<evidence type="ECO:0000259" key="3">
    <source>
        <dbReference type="Pfam" id="PF03816"/>
    </source>
</evidence>
<feature type="compositionally biased region" description="Low complexity" evidence="2">
    <location>
        <begin position="367"/>
        <end position="381"/>
    </location>
</feature>
<dbReference type="PANTHER" id="PTHR33392:SF6">
    <property type="entry name" value="POLYISOPRENYL-TEICHOIC ACID--PEPTIDOGLYCAN TEICHOIC ACID TRANSFERASE TAGU"/>
    <property type="match status" value="1"/>
</dbReference>
<feature type="region of interest" description="Disordered" evidence="2">
    <location>
        <begin position="358"/>
        <end position="393"/>
    </location>
</feature>